<accession>A0ABS9ZS69</accession>
<dbReference type="RefSeq" id="WP_243358062.1">
    <property type="nucleotide sequence ID" value="NZ_JALGBH010000001.1"/>
</dbReference>
<sequence length="102" mass="11203">MKKILIIGTNEPIVKTIARLIEKNGQFIAETATNITEALQTCEQHALCLILIGAGINEADEQQFMQFLKTDYPNIPVIRHYGGGSGLLYAEIHQALGTLPQP</sequence>
<dbReference type="Proteomes" id="UP001165460">
    <property type="component" value="Unassembled WGS sequence"/>
</dbReference>
<organism evidence="1 2">
    <name type="scientific">Pedobacter montanisoli</name>
    <dbReference type="NCBI Taxonomy" id="2923277"/>
    <lineage>
        <taxon>Bacteria</taxon>
        <taxon>Pseudomonadati</taxon>
        <taxon>Bacteroidota</taxon>
        <taxon>Sphingobacteriia</taxon>
        <taxon>Sphingobacteriales</taxon>
        <taxon>Sphingobacteriaceae</taxon>
        <taxon>Pedobacter</taxon>
    </lineage>
</organism>
<comment type="caution">
    <text evidence="1">The sequence shown here is derived from an EMBL/GenBank/DDBJ whole genome shotgun (WGS) entry which is preliminary data.</text>
</comment>
<dbReference type="Gene3D" id="3.40.50.2300">
    <property type="match status" value="1"/>
</dbReference>
<name>A0ABS9ZS69_9SPHI</name>
<protein>
    <submittedName>
        <fullName evidence="1">Response regulator</fullName>
    </submittedName>
</protein>
<dbReference type="SUPFAM" id="SSF52172">
    <property type="entry name" value="CheY-like"/>
    <property type="match status" value="1"/>
</dbReference>
<dbReference type="EMBL" id="JALGBH010000001">
    <property type="protein sequence ID" value="MCJ0741415.1"/>
    <property type="molecule type" value="Genomic_DNA"/>
</dbReference>
<dbReference type="InterPro" id="IPR011006">
    <property type="entry name" value="CheY-like_superfamily"/>
</dbReference>
<evidence type="ECO:0000313" key="1">
    <source>
        <dbReference type="EMBL" id="MCJ0741415.1"/>
    </source>
</evidence>
<proteinExistence type="predicted"/>
<gene>
    <name evidence="1" type="ORF">MMF97_01750</name>
</gene>
<reference evidence="1" key="1">
    <citation type="submission" date="2022-03" db="EMBL/GenBank/DDBJ databases">
        <authorList>
            <person name="Woo C.Y."/>
        </authorList>
    </citation>
    <scope>NUCLEOTIDE SEQUENCE</scope>
    <source>
        <strain evidence="1">CYS-01</strain>
    </source>
</reference>
<evidence type="ECO:0000313" key="2">
    <source>
        <dbReference type="Proteomes" id="UP001165460"/>
    </source>
</evidence>
<keyword evidence="2" id="KW-1185">Reference proteome</keyword>